<dbReference type="RefSeq" id="WP_182298895.1">
    <property type="nucleotide sequence ID" value="NZ_CP041969.1"/>
</dbReference>
<dbReference type="GO" id="GO:0003700">
    <property type="term" value="F:DNA-binding transcription factor activity"/>
    <property type="evidence" value="ECO:0007669"/>
    <property type="project" value="TreeGrafter"/>
</dbReference>
<dbReference type="KEGG" id="cchl:FPL14_16825"/>
<dbReference type="PROSITE" id="PS50943">
    <property type="entry name" value="HTH_CROC1"/>
    <property type="match status" value="1"/>
</dbReference>
<evidence type="ECO:0000313" key="3">
    <source>
        <dbReference type="EMBL" id="QMV42665.1"/>
    </source>
</evidence>
<sequence length="110" mass="12867">MEHLIYTEIGRKIREERDKKGWTQQELSDMVELTRSSIANIELGRQKIQVHVLYTFAKLFGINPTDLMPQTNQIYQDEVITDEKESLDKESRDFLERILKKSSHGGGDEK</sequence>
<organism evidence="3 4">
    <name type="scientific">Cohnella cholangitidis</name>
    <dbReference type="NCBI Taxonomy" id="2598458"/>
    <lineage>
        <taxon>Bacteria</taxon>
        <taxon>Bacillati</taxon>
        <taxon>Bacillota</taxon>
        <taxon>Bacilli</taxon>
        <taxon>Bacillales</taxon>
        <taxon>Paenibacillaceae</taxon>
        <taxon>Cohnella</taxon>
    </lineage>
</organism>
<feature type="domain" description="HTH cro/C1-type" evidence="2">
    <location>
        <begin position="13"/>
        <end position="67"/>
    </location>
</feature>
<proteinExistence type="predicted"/>
<gene>
    <name evidence="3" type="ORF">FPL14_16825</name>
</gene>
<keyword evidence="1" id="KW-0238">DNA-binding</keyword>
<dbReference type="SUPFAM" id="SSF47413">
    <property type="entry name" value="lambda repressor-like DNA-binding domains"/>
    <property type="match status" value="1"/>
</dbReference>
<evidence type="ECO:0000256" key="1">
    <source>
        <dbReference type="ARBA" id="ARBA00023125"/>
    </source>
</evidence>
<evidence type="ECO:0000259" key="2">
    <source>
        <dbReference type="PROSITE" id="PS50943"/>
    </source>
</evidence>
<evidence type="ECO:0000313" key="4">
    <source>
        <dbReference type="Proteomes" id="UP000515679"/>
    </source>
</evidence>
<name>A0A7G5C0D1_9BACL</name>
<reference evidence="3 4" key="1">
    <citation type="submission" date="2019-07" db="EMBL/GenBank/DDBJ databases">
        <authorList>
            <person name="Kim J.K."/>
            <person name="Cheong H.-M."/>
            <person name="Choi Y."/>
            <person name="Hwang K.J."/>
            <person name="Lee S."/>
            <person name="Choi C."/>
        </authorList>
    </citation>
    <scope>NUCLEOTIDE SEQUENCE [LARGE SCALE GENOMIC DNA]</scope>
    <source>
        <strain evidence="3 4">KS 22</strain>
    </source>
</reference>
<dbReference type="GO" id="GO:0005829">
    <property type="term" value="C:cytosol"/>
    <property type="evidence" value="ECO:0007669"/>
    <property type="project" value="TreeGrafter"/>
</dbReference>
<dbReference type="InterPro" id="IPR050807">
    <property type="entry name" value="TransReg_Diox_bact_type"/>
</dbReference>
<dbReference type="PANTHER" id="PTHR46797:SF1">
    <property type="entry name" value="METHYLPHOSPHONATE SYNTHASE"/>
    <property type="match status" value="1"/>
</dbReference>
<dbReference type="InterPro" id="IPR001387">
    <property type="entry name" value="Cro/C1-type_HTH"/>
</dbReference>
<dbReference type="SMART" id="SM00530">
    <property type="entry name" value="HTH_XRE"/>
    <property type="match status" value="1"/>
</dbReference>
<accession>A0A7G5C0D1</accession>
<protein>
    <submittedName>
        <fullName evidence="3">Helix-turn-helix transcriptional regulator</fullName>
    </submittedName>
</protein>
<dbReference type="Proteomes" id="UP000515679">
    <property type="component" value="Chromosome"/>
</dbReference>
<dbReference type="EMBL" id="CP041969">
    <property type="protein sequence ID" value="QMV42665.1"/>
    <property type="molecule type" value="Genomic_DNA"/>
</dbReference>
<dbReference type="Gene3D" id="1.10.260.40">
    <property type="entry name" value="lambda repressor-like DNA-binding domains"/>
    <property type="match status" value="1"/>
</dbReference>
<dbReference type="CDD" id="cd00093">
    <property type="entry name" value="HTH_XRE"/>
    <property type="match status" value="1"/>
</dbReference>
<dbReference type="GO" id="GO:0003677">
    <property type="term" value="F:DNA binding"/>
    <property type="evidence" value="ECO:0007669"/>
    <property type="project" value="UniProtKB-KW"/>
</dbReference>
<dbReference type="PANTHER" id="PTHR46797">
    <property type="entry name" value="HTH-TYPE TRANSCRIPTIONAL REGULATOR"/>
    <property type="match status" value="1"/>
</dbReference>
<dbReference type="Pfam" id="PF12844">
    <property type="entry name" value="HTH_19"/>
    <property type="match status" value="1"/>
</dbReference>
<dbReference type="AlphaFoldDB" id="A0A7G5C0D1"/>
<keyword evidence="4" id="KW-1185">Reference proteome</keyword>
<dbReference type="InterPro" id="IPR010982">
    <property type="entry name" value="Lambda_DNA-bd_dom_sf"/>
</dbReference>